<dbReference type="EMBL" id="JAAITX010000009">
    <property type="protein sequence ID" value="NVH59190.1"/>
    <property type="molecule type" value="Genomic_DNA"/>
</dbReference>
<dbReference type="GO" id="GO:0008374">
    <property type="term" value="F:O-acyltransferase activity"/>
    <property type="evidence" value="ECO:0007669"/>
    <property type="project" value="TreeGrafter"/>
</dbReference>
<evidence type="ECO:0000313" key="6">
    <source>
        <dbReference type="Proteomes" id="UP000701680"/>
    </source>
</evidence>
<keyword evidence="2 4" id="KW-0808">Transferase</keyword>
<dbReference type="Pfam" id="PF00132">
    <property type="entry name" value="Hexapep"/>
    <property type="match status" value="1"/>
</dbReference>
<protein>
    <submittedName>
        <fullName evidence="4">Acyltransferase</fullName>
    </submittedName>
</protein>
<name>A0A850HMF0_9FIRM</name>
<dbReference type="Proteomes" id="UP000701680">
    <property type="component" value="Unassembled WGS sequence"/>
</dbReference>
<comment type="caution">
    <text evidence="4">The sequence shown here is derived from an EMBL/GenBank/DDBJ whole genome shotgun (WGS) entry which is preliminary data.</text>
</comment>
<evidence type="ECO:0000313" key="5">
    <source>
        <dbReference type="Proteomes" id="UP000528555"/>
    </source>
</evidence>
<dbReference type="CDD" id="cd04647">
    <property type="entry name" value="LbH_MAT_like"/>
    <property type="match status" value="1"/>
</dbReference>
<dbReference type="EMBL" id="JAAIUO010000009">
    <property type="protein sequence ID" value="NSK15407.1"/>
    <property type="molecule type" value="Genomic_DNA"/>
</dbReference>
<evidence type="ECO:0000313" key="4">
    <source>
        <dbReference type="EMBL" id="NVH59190.1"/>
    </source>
</evidence>
<accession>A0A850HMF0</accession>
<proteinExistence type="inferred from homology"/>
<sequence>MRNKIILIIKKIISKIIDYKEPIEYGNRGNNVWIGDKCEFGNPKNIFLDDDVYIGEKTCIYAQGTVHIHKGSVLADCIDIRTANHYYDGDDLNMLPFDEKVIVKPVVIKENVWIGSHCLILPGVEIGEGAVVGAGSVVTKNVPALAVVGGAPAKVIKWRNEERYNILKDKDKTYMRNYRSHEPILISANLEDEENSVK</sequence>
<dbReference type="Gene3D" id="2.160.10.10">
    <property type="entry name" value="Hexapeptide repeat proteins"/>
    <property type="match status" value="1"/>
</dbReference>
<dbReference type="InterPro" id="IPR011004">
    <property type="entry name" value="Trimer_LpxA-like_sf"/>
</dbReference>
<dbReference type="RefSeq" id="WP_173815061.1">
    <property type="nucleotide sequence ID" value="NZ_JAAITX010000009.1"/>
</dbReference>
<dbReference type="SUPFAM" id="SSF51161">
    <property type="entry name" value="Trimeric LpxA-like enzymes"/>
    <property type="match status" value="1"/>
</dbReference>
<dbReference type="Proteomes" id="UP000528555">
    <property type="component" value="Unassembled WGS sequence"/>
</dbReference>
<keyword evidence="4" id="KW-0012">Acyltransferase</keyword>
<evidence type="ECO:0000256" key="1">
    <source>
        <dbReference type="ARBA" id="ARBA00007274"/>
    </source>
</evidence>
<comment type="similarity">
    <text evidence="1">Belongs to the transferase hexapeptide repeat family.</text>
</comment>
<evidence type="ECO:0000256" key="2">
    <source>
        <dbReference type="ARBA" id="ARBA00022679"/>
    </source>
</evidence>
<dbReference type="PANTHER" id="PTHR23416">
    <property type="entry name" value="SIALIC ACID SYNTHASE-RELATED"/>
    <property type="match status" value="1"/>
</dbReference>
<evidence type="ECO:0000313" key="3">
    <source>
        <dbReference type="EMBL" id="NSK15407.1"/>
    </source>
</evidence>
<dbReference type="GO" id="GO:0005829">
    <property type="term" value="C:cytosol"/>
    <property type="evidence" value="ECO:0007669"/>
    <property type="project" value="TreeGrafter"/>
</dbReference>
<keyword evidence="5" id="KW-1185">Reference proteome</keyword>
<reference evidence="5 6" key="1">
    <citation type="journal article" date="2020" name="Cell Host Microbe">
        <title>Functional and Genomic Variation between Human-Derived Isolates of Lachnospiraceae Reveals Inter- and Intra-Species Diversity.</title>
        <authorList>
            <person name="Sorbara M.T."/>
            <person name="Littmann E.R."/>
            <person name="Fontana E."/>
            <person name="Moody T.U."/>
            <person name="Kohout C.E."/>
            <person name="Gjonbalaj M."/>
            <person name="Eaton V."/>
            <person name="Seok R."/>
            <person name="Leiner I.M."/>
            <person name="Pamer E.G."/>
        </authorList>
    </citation>
    <scope>NUCLEOTIDE SEQUENCE [LARGE SCALE GENOMIC DNA]</scope>
    <source>
        <strain evidence="4 5">MSK.17.11</strain>
        <strain evidence="3 6">MSK.17.38</strain>
    </source>
</reference>
<gene>
    <name evidence="4" type="ORF">G5A66_11215</name>
    <name evidence="3" type="ORF">G5A75_11185</name>
</gene>
<dbReference type="InterPro" id="IPR051159">
    <property type="entry name" value="Hexapeptide_acetyltransf"/>
</dbReference>
<dbReference type="PANTHER" id="PTHR23416:SF23">
    <property type="entry name" value="ACETYLTRANSFERASE C18B11.09C-RELATED"/>
    <property type="match status" value="1"/>
</dbReference>
<reference evidence="4" key="2">
    <citation type="submission" date="2020-02" db="EMBL/GenBank/DDBJ databases">
        <authorList>
            <person name="Littmann E."/>
            <person name="Sorbara M."/>
        </authorList>
    </citation>
    <scope>NUCLEOTIDE SEQUENCE</scope>
    <source>
        <strain evidence="4">MSK.17.11</strain>
        <strain evidence="3">MSK.17.38</strain>
    </source>
</reference>
<organism evidence="4 5">
    <name type="scientific">Dorea phocaeensis</name>
    <dbReference type="NCBI Taxonomy" id="2040291"/>
    <lineage>
        <taxon>Bacteria</taxon>
        <taxon>Bacillati</taxon>
        <taxon>Bacillota</taxon>
        <taxon>Clostridia</taxon>
        <taxon>Lachnospirales</taxon>
        <taxon>Lachnospiraceae</taxon>
        <taxon>Dorea</taxon>
    </lineage>
</organism>
<dbReference type="InterPro" id="IPR001451">
    <property type="entry name" value="Hexapep"/>
</dbReference>
<dbReference type="AlphaFoldDB" id="A0A850HMF0"/>